<gene>
    <name evidence="9" type="primary">apr</name>
    <name evidence="9" type="ORF">ElP_20590</name>
</gene>
<evidence type="ECO:0000256" key="7">
    <source>
        <dbReference type="SAM" id="MobiDB-lite"/>
    </source>
</evidence>
<name>A0A518H013_9BACT</name>
<feature type="compositionally biased region" description="Gly residues" evidence="7">
    <location>
        <begin position="546"/>
        <end position="559"/>
    </location>
</feature>
<dbReference type="OrthoDB" id="137105at2"/>
<protein>
    <submittedName>
        <fullName evidence="9">Subtilisin DY</fullName>
        <ecNumber evidence="9">3.4.21.62</ecNumber>
    </submittedName>
</protein>
<dbReference type="AlphaFoldDB" id="A0A518H013"/>
<evidence type="ECO:0000259" key="8">
    <source>
        <dbReference type="Pfam" id="PF00082"/>
    </source>
</evidence>
<dbReference type="EMBL" id="CP036426">
    <property type="protein sequence ID" value="QDV34175.1"/>
    <property type="molecule type" value="Genomic_DNA"/>
</dbReference>
<dbReference type="InterPro" id="IPR015500">
    <property type="entry name" value="Peptidase_S8_subtilisin-rel"/>
</dbReference>
<dbReference type="PROSITE" id="PS00138">
    <property type="entry name" value="SUBTILASE_SER"/>
    <property type="match status" value="1"/>
</dbReference>
<dbReference type="InterPro" id="IPR050131">
    <property type="entry name" value="Peptidase_S8_subtilisin-like"/>
</dbReference>
<feature type="domain" description="Peptidase S8/S53" evidence="8">
    <location>
        <begin position="145"/>
        <end position="431"/>
    </location>
</feature>
<evidence type="ECO:0000313" key="10">
    <source>
        <dbReference type="Proteomes" id="UP000317835"/>
    </source>
</evidence>
<keyword evidence="2 5" id="KW-0645">Protease</keyword>
<dbReference type="EC" id="3.4.21.62" evidence="9"/>
<keyword evidence="4 5" id="KW-0720">Serine protease</keyword>
<feature type="active site" description="Charge relay system" evidence="5">
    <location>
        <position position="377"/>
    </location>
</feature>
<dbReference type="InterPro" id="IPR036852">
    <property type="entry name" value="Peptidase_S8/S53_dom_sf"/>
</dbReference>
<keyword evidence="10" id="KW-1185">Reference proteome</keyword>
<dbReference type="Proteomes" id="UP000317835">
    <property type="component" value="Chromosome"/>
</dbReference>
<evidence type="ECO:0000256" key="2">
    <source>
        <dbReference type="ARBA" id="ARBA00022670"/>
    </source>
</evidence>
<dbReference type="PROSITE" id="PS00136">
    <property type="entry name" value="SUBTILASE_ASP"/>
    <property type="match status" value="1"/>
</dbReference>
<comment type="similarity">
    <text evidence="1 5 6">Belongs to the peptidase S8 family.</text>
</comment>
<evidence type="ECO:0000256" key="4">
    <source>
        <dbReference type="ARBA" id="ARBA00022825"/>
    </source>
</evidence>
<dbReference type="Gene3D" id="3.40.50.200">
    <property type="entry name" value="Peptidase S8/S53 domain"/>
    <property type="match status" value="1"/>
</dbReference>
<feature type="active site" description="Charge relay system" evidence="5">
    <location>
        <position position="152"/>
    </location>
</feature>
<sequence>MATRRVIVELRYNPGLADTAFAGGPGGRLDPESVPRLDGVTFDERFPPTALPGREPGTRAESSYVSCPVDRLVEPERSTYIVRAEVDERMIDALRADENVVGVFSDPPIEPIQASCPGWHVGSYHDVERLLCASGMRSIGMDGLGVLVAIVDTGINMAHLKARGKTPSLDAARSWAPEAGLPTPGDSPVDHGTMCAYDACIIAPKCTLLDIALLACSARSLTTLLSDAVRAFRHLFDVMVPPVHRWASHSMVVNNSWGMFKPSFDFPPGGPGNYSDNPNHPFNRIVGDLEWAGADILFAAGNCGPECPDSRCEVTSNTIYGANGHPSVLCVAGVDTSQTRLGYSSVGPGRLTRAKPDVSGYTHFRGSGVYPSDGGTSAATPVVAGVVAAVRSKRPYRPGNPATHPAAIRALITSTAEDLGPAGFDFEHGFGVVNGCALLRRFAPLHFFTFCERYPALCVGGTPTREALRPVRLDAQMGGGAMRPADPPPRMLGVEEAPGEFWSSEAGTAGPDEDLRPLPTASELAYLSGYLDASRGRDEGPRPRPGGRGGCSCGGNPGA</sequence>
<dbReference type="Pfam" id="PF00082">
    <property type="entry name" value="Peptidase_S8"/>
    <property type="match status" value="1"/>
</dbReference>
<dbReference type="GO" id="GO:0004252">
    <property type="term" value="F:serine-type endopeptidase activity"/>
    <property type="evidence" value="ECO:0007669"/>
    <property type="project" value="UniProtKB-UniRule"/>
</dbReference>
<feature type="active site" description="Charge relay system" evidence="5">
    <location>
        <position position="191"/>
    </location>
</feature>
<dbReference type="PROSITE" id="PS51892">
    <property type="entry name" value="SUBTILASE"/>
    <property type="match status" value="1"/>
</dbReference>
<feature type="region of interest" description="Disordered" evidence="7">
    <location>
        <begin position="530"/>
        <end position="559"/>
    </location>
</feature>
<accession>A0A518H013</accession>
<dbReference type="GO" id="GO:0006508">
    <property type="term" value="P:proteolysis"/>
    <property type="evidence" value="ECO:0007669"/>
    <property type="project" value="UniProtKB-KW"/>
</dbReference>
<organism evidence="9 10">
    <name type="scientific">Tautonia plasticadhaerens</name>
    <dbReference type="NCBI Taxonomy" id="2527974"/>
    <lineage>
        <taxon>Bacteria</taxon>
        <taxon>Pseudomonadati</taxon>
        <taxon>Planctomycetota</taxon>
        <taxon>Planctomycetia</taxon>
        <taxon>Isosphaerales</taxon>
        <taxon>Isosphaeraceae</taxon>
        <taxon>Tautonia</taxon>
    </lineage>
</organism>
<proteinExistence type="inferred from homology"/>
<dbReference type="InterPro" id="IPR000209">
    <property type="entry name" value="Peptidase_S8/S53_dom"/>
</dbReference>
<evidence type="ECO:0000256" key="3">
    <source>
        <dbReference type="ARBA" id="ARBA00022801"/>
    </source>
</evidence>
<evidence type="ECO:0000256" key="6">
    <source>
        <dbReference type="RuleBase" id="RU003355"/>
    </source>
</evidence>
<evidence type="ECO:0000256" key="5">
    <source>
        <dbReference type="PROSITE-ProRule" id="PRU01240"/>
    </source>
</evidence>
<keyword evidence="3 5" id="KW-0378">Hydrolase</keyword>
<dbReference type="PANTHER" id="PTHR43806">
    <property type="entry name" value="PEPTIDASE S8"/>
    <property type="match status" value="1"/>
</dbReference>
<dbReference type="SUPFAM" id="SSF52743">
    <property type="entry name" value="Subtilisin-like"/>
    <property type="match status" value="1"/>
</dbReference>
<dbReference type="KEGG" id="tpla:ElP_20590"/>
<evidence type="ECO:0000313" key="9">
    <source>
        <dbReference type="EMBL" id="QDV34175.1"/>
    </source>
</evidence>
<dbReference type="RefSeq" id="WP_145268882.1">
    <property type="nucleotide sequence ID" value="NZ_CP036426.1"/>
</dbReference>
<evidence type="ECO:0000256" key="1">
    <source>
        <dbReference type="ARBA" id="ARBA00011073"/>
    </source>
</evidence>
<dbReference type="InterPro" id="IPR023828">
    <property type="entry name" value="Peptidase_S8_Ser-AS"/>
</dbReference>
<dbReference type="PRINTS" id="PR00723">
    <property type="entry name" value="SUBTILISIN"/>
</dbReference>
<dbReference type="PANTHER" id="PTHR43806:SF11">
    <property type="entry name" value="CEREVISIN-RELATED"/>
    <property type="match status" value="1"/>
</dbReference>
<dbReference type="InterPro" id="IPR023827">
    <property type="entry name" value="Peptidase_S8_Asp-AS"/>
</dbReference>
<reference evidence="9 10" key="1">
    <citation type="submission" date="2019-02" db="EMBL/GenBank/DDBJ databases">
        <title>Deep-cultivation of Planctomycetes and their phenomic and genomic characterization uncovers novel biology.</title>
        <authorList>
            <person name="Wiegand S."/>
            <person name="Jogler M."/>
            <person name="Boedeker C."/>
            <person name="Pinto D."/>
            <person name="Vollmers J."/>
            <person name="Rivas-Marin E."/>
            <person name="Kohn T."/>
            <person name="Peeters S.H."/>
            <person name="Heuer A."/>
            <person name="Rast P."/>
            <person name="Oberbeckmann S."/>
            <person name="Bunk B."/>
            <person name="Jeske O."/>
            <person name="Meyerdierks A."/>
            <person name="Storesund J.E."/>
            <person name="Kallscheuer N."/>
            <person name="Luecker S."/>
            <person name="Lage O.M."/>
            <person name="Pohl T."/>
            <person name="Merkel B.J."/>
            <person name="Hornburger P."/>
            <person name="Mueller R.-W."/>
            <person name="Bruemmer F."/>
            <person name="Labrenz M."/>
            <person name="Spormann A.M."/>
            <person name="Op den Camp H."/>
            <person name="Overmann J."/>
            <person name="Amann R."/>
            <person name="Jetten M.S.M."/>
            <person name="Mascher T."/>
            <person name="Medema M.H."/>
            <person name="Devos D.P."/>
            <person name="Kaster A.-K."/>
            <person name="Ovreas L."/>
            <person name="Rohde M."/>
            <person name="Galperin M.Y."/>
            <person name="Jogler C."/>
        </authorList>
    </citation>
    <scope>NUCLEOTIDE SEQUENCE [LARGE SCALE GENOMIC DNA]</scope>
    <source>
        <strain evidence="9 10">ElP</strain>
    </source>
</reference>